<dbReference type="PANTHER" id="PTHR10672">
    <property type="entry name" value="ADDUCIN"/>
    <property type="match status" value="1"/>
</dbReference>
<evidence type="ECO:0000256" key="1">
    <source>
        <dbReference type="SAM" id="MobiDB-lite"/>
    </source>
</evidence>
<dbReference type="Gene3D" id="3.40.225.10">
    <property type="entry name" value="Class II aldolase/adducin N-terminal domain"/>
    <property type="match status" value="1"/>
</dbReference>
<dbReference type="PANTHER" id="PTHR10672:SF41">
    <property type="entry name" value="CLASS II ALDOLASE_ADDUCIN DOMAIN PROTEIN (AFU_ORTHOLOGUE AFUA_3G01330)"/>
    <property type="match status" value="1"/>
</dbReference>
<gene>
    <name evidence="3" type="ORF">OHK93_006653</name>
</gene>
<organism evidence="3 4">
    <name type="scientific">Ramalina farinacea</name>
    <dbReference type="NCBI Taxonomy" id="258253"/>
    <lineage>
        <taxon>Eukaryota</taxon>
        <taxon>Fungi</taxon>
        <taxon>Dikarya</taxon>
        <taxon>Ascomycota</taxon>
        <taxon>Pezizomycotina</taxon>
        <taxon>Lecanoromycetes</taxon>
        <taxon>OSLEUM clade</taxon>
        <taxon>Lecanoromycetidae</taxon>
        <taxon>Lecanorales</taxon>
        <taxon>Lecanorineae</taxon>
        <taxon>Ramalinaceae</taxon>
        <taxon>Ramalina</taxon>
    </lineage>
</organism>
<dbReference type="InterPro" id="IPR051017">
    <property type="entry name" value="Aldolase-II_Adducin_sf"/>
</dbReference>
<evidence type="ECO:0000313" key="4">
    <source>
        <dbReference type="Proteomes" id="UP001161017"/>
    </source>
</evidence>
<sequence length="278" mass="30205">MAPPAATYTETNGDHVPSSEAPLEPGFALKGAQQHKNEYPSPPKFEDKYQEREYLKGRLAAAFRIFGKHGFDEGVAGHITLRDPVDPTTFWVNPFGVAFSLMKRSDLIQVDHDGKIVGGGPIKLLNTAAFMIHGAVHQARPDVVCAAHSHSIYDACAFHNDIAYYASFNGIVLADEEGKEIAKALGDKKAAMLQNHGLLTVGETIEAAVFWFQSLEKCCHAQLMADAAANARGHETIKITEEDAVFTKKAVGSPFAGWFSAKPAFDVIAKETGEDYLD</sequence>
<dbReference type="AlphaFoldDB" id="A0AA43QL94"/>
<accession>A0AA43QL94</accession>
<dbReference type="NCBIfam" id="NF004855">
    <property type="entry name" value="PRK06208.1"/>
    <property type="match status" value="1"/>
</dbReference>
<comment type="caution">
    <text evidence="3">The sequence shown here is derived from an EMBL/GenBank/DDBJ whole genome shotgun (WGS) entry which is preliminary data.</text>
</comment>
<dbReference type="Proteomes" id="UP001161017">
    <property type="component" value="Unassembled WGS sequence"/>
</dbReference>
<keyword evidence="4" id="KW-1185">Reference proteome</keyword>
<dbReference type="FunFam" id="3.40.225.10:FF:000009">
    <property type="entry name" value="Class II aldolase/adducin N-terminal"/>
    <property type="match status" value="1"/>
</dbReference>
<reference evidence="3" key="1">
    <citation type="journal article" date="2023" name="Genome Biol. Evol.">
        <title>First Whole Genome Sequence and Flow Cytometry Genome Size Data for the Lichen-Forming Fungus Ramalina farinacea (Ascomycota).</title>
        <authorList>
            <person name="Llewellyn T."/>
            <person name="Mian S."/>
            <person name="Hill R."/>
            <person name="Leitch I.J."/>
            <person name="Gaya E."/>
        </authorList>
    </citation>
    <scope>NUCLEOTIDE SEQUENCE</scope>
    <source>
        <strain evidence="3">LIQ254RAFAR</strain>
    </source>
</reference>
<dbReference type="EMBL" id="JAPUFD010000005">
    <property type="protein sequence ID" value="MDI1487384.1"/>
    <property type="molecule type" value="Genomic_DNA"/>
</dbReference>
<dbReference type="Pfam" id="PF00596">
    <property type="entry name" value="Aldolase_II"/>
    <property type="match status" value="1"/>
</dbReference>
<feature type="region of interest" description="Disordered" evidence="1">
    <location>
        <begin position="1"/>
        <end position="45"/>
    </location>
</feature>
<proteinExistence type="predicted"/>
<dbReference type="GO" id="GO:0005856">
    <property type="term" value="C:cytoskeleton"/>
    <property type="evidence" value="ECO:0007669"/>
    <property type="project" value="TreeGrafter"/>
</dbReference>
<evidence type="ECO:0000259" key="2">
    <source>
        <dbReference type="SMART" id="SM01007"/>
    </source>
</evidence>
<protein>
    <recommendedName>
        <fullName evidence="2">Class II aldolase/adducin N-terminal domain-containing protein</fullName>
    </recommendedName>
</protein>
<dbReference type="SMART" id="SM01007">
    <property type="entry name" value="Aldolase_II"/>
    <property type="match status" value="1"/>
</dbReference>
<evidence type="ECO:0000313" key="3">
    <source>
        <dbReference type="EMBL" id="MDI1487384.1"/>
    </source>
</evidence>
<dbReference type="SUPFAM" id="SSF53639">
    <property type="entry name" value="AraD/HMP-PK domain-like"/>
    <property type="match status" value="1"/>
</dbReference>
<name>A0AA43QL94_9LECA</name>
<dbReference type="GO" id="GO:0051015">
    <property type="term" value="F:actin filament binding"/>
    <property type="evidence" value="ECO:0007669"/>
    <property type="project" value="TreeGrafter"/>
</dbReference>
<dbReference type="InterPro" id="IPR036409">
    <property type="entry name" value="Aldolase_II/adducin_N_sf"/>
</dbReference>
<dbReference type="InterPro" id="IPR001303">
    <property type="entry name" value="Aldolase_II/adducin_N"/>
</dbReference>
<feature type="domain" description="Class II aldolase/adducin N-terminal" evidence="2">
    <location>
        <begin position="57"/>
        <end position="223"/>
    </location>
</feature>